<reference evidence="1 2" key="1">
    <citation type="journal article" date="2015" name="Stand. Genomic Sci.">
        <title>Genomic Encyclopedia of Bacterial and Archaeal Type Strains, Phase III: the genomes of soil and plant-associated and newly described type strains.</title>
        <authorList>
            <person name="Whitman W.B."/>
            <person name="Woyke T."/>
            <person name="Klenk H.P."/>
            <person name="Zhou Y."/>
            <person name="Lilburn T.G."/>
            <person name="Beck B.J."/>
            <person name="De Vos P."/>
            <person name="Vandamme P."/>
            <person name="Eisen J.A."/>
            <person name="Garrity G."/>
            <person name="Hugenholtz P."/>
            <person name="Kyrpides N.C."/>
        </authorList>
    </citation>
    <scope>NUCLEOTIDE SEQUENCE [LARGE SCALE GENOMIC DNA]</scope>
    <source>
        <strain evidence="1 2">VKM Ac-2572</strain>
    </source>
</reference>
<proteinExistence type="predicted"/>
<evidence type="ECO:0000313" key="1">
    <source>
        <dbReference type="EMBL" id="TCO30402.1"/>
    </source>
</evidence>
<keyword evidence="2" id="KW-1185">Reference proteome</keyword>
<name>A0A4R2HL68_9ACTN</name>
<dbReference type="EMBL" id="SLWN01000005">
    <property type="protein sequence ID" value="TCO30402.1"/>
    <property type="molecule type" value="Genomic_DNA"/>
</dbReference>
<evidence type="ECO:0000313" key="2">
    <source>
        <dbReference type="Proteomes" id="UP000294508"/>
    </source>
</evidence>
<dbReference type="RefSeq" id="WP_158441172.1">
    <property type="nucleotide sequence ID" value="NZ_SLWN01000005.1"/>
</dbReference>
<accession>A0A4R2HL68</accession>
<sequence length="49" mass="4991">MSGPSVVTFRSAAQVTLACCGSIVRVRTFVAVMSSRFATGALTGAGLVR</sequence>
<organism evidence="1 2">
    <name type="scientific">Kribbella steppae</name>
    <dbReference type="NCBI Taxonomy" id="2512223"/>
    <lineage>
        <taxon>Bacteria</taxon>
        <taxon>Bacillati</taxon>
        <taxon>Actinomycetota</taxon>
        <taxon>Actinomycetes</taxon>
        <taxon>Propionibacteriales</taxon>
        <taxon>Kribbellaceae</taxon>
        <taxon>Kribbella</taxon>
    </lineage>
</organism>
<dbReference type="AlphaFoldDB" id="A0A4R2HL68"/>
<dbReference type="Proteomes" id="UP000294508">
    <property type="component" value="Unassembled WGS sequence"/>
</dbReference>
<comment type="caution">
    <text evidence="1">The sequence shown here is derived from an EMBL/GenBank/DDBJ whole genome shotgun (WGS) entry which is preliminary data.</text>
</comment>
<gene>
    <name evidence="1" type="ORF">EV652_105396</name>
</gene>
<protein>
    <submittedName>
        <fullName evidence="1">Uncharacterized protein</fullName>
    </submittedName>
</protein>